<dbReference type="InterPro" id="IPR050466">
    <property type="entry name" value="Carboxylest/Gibb_receptor"/>
</dbReference>
<dbReference type="InterPro" id="IPR029058">
    <property type="entry name" value="AB_hydrolase_fold"/>
</dbReference>
<evidence type="ECO:0000259" key="2">
    <source>
        <dbReference type="Pfam" id="PF07859"/>
    </source>
</evidence>
<dbReference type="SUPFAM" id="SSF53474">
    <property type="entry name" value="alpha/beta-Hydrolases"/>
    <property type="match status" value="1"/>
</dbReference>
<evidence type="ECO:0000313" key="3">
    <source>
        <dbReference type="EMBL" id="KAE8022224.1"/>
    </source>
</evidence>
<dbReference type="OrthoDB" id="408631at2759"/>
<organism evidence="3 4">
    <name type="scientific">Carpinus fangiana</name>
    <dbReference type="NCBI Taxonomy" id="176857"/>
    <lineage>
        <taxon>Eukaryota</taxon>
        <taxon>Viridiplantae</taxon>
        <taxon>Streptophyta</taxon>
        <taxon>Embryophyta</taxon>
        <taxon>Tracheophyta</taxon>
        <taxon>Spermatophyta</taxon>
        <taxon>Magnoliopsida</taxon>
        <taxon>eudicotyledons</taxon>
        <taxon>Gunneridae</taxon>
        <taxon>Pentapetalae</taxon>
        <taxon>rosids</taxon>
        <taxon>fabids</taxon>
        <taxon>Fagales</taxon>
        <taxon>Betulaceae</taxon>
        <taxon>Carpinus</taxon>
    </lineage>
</organism>
<sequence length="337" mass="37549">MSEQSANPKPNIPWTVKLAAGALSWVFDYALRPDVSINRRLLNFFDYMVPPSPNPPDGVAYSDITVDPSRNLWFRLYNPTPTPTGADPNDVVGMPVIVFFHGGGFVGGYANSILIHNAVRQLAQDLHAIVISVNYRLAPEHRFPCQYEDGFDALRFIDEMDGRDLPANADLNRCFVAGESAGGNLAHHVALRAGEHSFKRVKLLGLIAVQPFFGGEERVESEIRFSRGPILSRDLTDWFWRAFLPDGSDRDHPAANVFGPNGGEISGVRFPAALVFIGGFDLLRDWGLRYYEGLKSSGKEVHLVDYPNVIHGFWSMGVRPECGLFIEEVREFMAKVK</sequence>
<accession>A0A5N6R0T7</accession>
<evidence type="ECO:0000256" key="1">
    <source>
        <dbReference type="ARBA" id="ARBA00010515"/>
    </source>
</evidence>
<dbReference type="Gene3D" id="3.40.50.1820">
    <property type="entry name" value="alpha/beta hydrolase"/>
    <property type="match status" value="1"/>
</dbReference>
<dbReference type="PANTHER" id="PTHR23024:SF24">
    <property type="entry name" value="ALPHA_BETA HYDROLASE FOLD-3 DOMAIN-CONTAINING PROTEIN"/>
    <property type="match status" value="1"/>
</dbReference>
<feature type="domain" description="Alpha/beta hydrolase fold-3" evidence="2">
    <location>
        <begin position="97"/>
        <end position="314"/>
    </location>
</feature>
<keyword evidence="4" id="KW-1185">Reference proteome</keyword>
<dbReference type="Proteomes" id="UP000327013">
    <property type="component" value="Chromosome 3"/>
</dbReference>
<reference evidence="3 4" key="1">
    <citation type="submission" date="2019-06" db="EMBL/GenBank/DDBJ databases">
        <title>A chromosomal-level reference genome of Carpinus fangiana (Coryloideae, Betulaceae).</title>
        <authorList>
            <person name="Yang X."/>
            <person name="Wang Z."/>
            <person name="Zhang L."/>
            <person name="Hao G."/>
            <person name="Liu J."/>
            <person name="Yang Y."/>
        </authorList>
    </citation>
    <scope>NUCLEOTIDE SEQUENCE [LARGE SCALE GENOMIC DNA]</scope>
    <source>
        <strain evidence="3">Cfa_2016G</strain>
        <tissue evidence="3">Leaf</tissue>
    </source>
</reference>
<dbReference type="PANTHER" id="PTHR23024">
    <property type="entry name" value="ARYLACETAMIDE DEACETYLASE"/>
    <property type="match status" value="1"/>
</dbReference>
<dbReference type="GO" id="GO:0052689">
    <property type="term" value="F:carboxylic ester hydrolase activity"/>
    <property type="evidence" value="ECO:0007669"/>
    <property type="project" value="TreeGrafter"/>
</dbReference>
<dbReference type="Pfam" id="PF07859">
    <property type="entry name" value="Abhydrolase_3"/>
    <property type="match status" value="1"/>
</dbReference>
<evidence type="ECO:0000313" key="4">
    <source>
        <dbReference type="Proteomes" id="UP000327013"/>
    </source>
</evidence>
<dbReference type="AlphaFoldDB" id="A0A5N6R0T7"/>
<dbReference type="EMBL" id="CM017323">
    <property type="protein sequence ID" value="KAE8022224.1"/>
    <property type="molecule type" value="Genomic_DNA"/>
</dbReference>
<dbReference type="InterPro" id="IPR013094">
    <property type="entry name" value="AB_hydrolase_3"/>
</dbReference>
<protein>
    <recommendedName>
        <fullName evidence="2">Alpha/beta hydrolase fold-3 domain-containing protein</fullName>
    </recommendedName>
</protein>
<proteinExistence type="inferred from homology"/>
<dbReference type="GO" id="GO:0009860">
    <property type="term" value="P:pollen tube growth"/>
    <property type="evidence" value="ECO:0007669"/>
    <property type="project" value="TreeGrafter"/>
</dbReference>
<gene>
    <name evidence="3" type="ORF">FH972_008041</name>
</gene>
<name>A0A5N6R0T7_9ROSI</name>
<comment type="similarity">
    <text evidence="1">Belongs to the 'GDXG' lipolytic enzyme family.</text>
</comment>